<protein>
    <submittedName>
        <fullName evidence="2">Nucleotidyltransferase domain-containing protein</fullName>
    </submittedName>
</protein>
<dbReference type="GO" id="GO:0016779">
    <property type="term" value="F:nucleotidyltransferase activity"/>
    <property type="evidence" value="ECO:0007669"/>
    <property type="project" value="InterPro"/>
</dbReference>
<reference evidence="2 3" key="1">
    <citation type="submission" date="2022-06" db="EMBL/GenBank/DDBJ databases">
        <title>Isolation of gut microbiota from human fecal samples.</title>
        <authorList>
            <person name="Pamer E.G."/>
            <person name="Barat B."/>
            <person name="Waligurski E."/>
            <person name="Medina S."/>
            <person name="Paddock L."/>
            <person name="Mostad J."/>
        </authorList>
    </citation>
    <scope>NUCLEOTIDE SEQUENCE [LARGE SCALE GENOMIC DNA]</scope>
    <source>
        <strain evidence="2 3">DFI.9.90</strain>
    </source>
</reference>
<dbReference type="InterPro" id="IPR043519">
    <property type="entry name" value="NT_sf"/>
</dbReference>
<proteinExistence type="predicted"/>
<evidence type="ECO:0000313" key="2">
    <source>
        <dbReference type="EMBL" id="MCQ4812890.1"/>
    </source>
</evidence>
<dbReference type="RefSeq" id="WP_008712022.1">
    <property type="nucleotide sequence ID" value="NZ_CABKQM010000008.1"/>
</dbReference>
<dbReference type="CDD" id="cd05403">
    <property type="entry name" value="NT_KNTase_like"/>
    <property type="match status" value="1"/>
</dbReference>
<name>A0AAW5K157_9BACT</name>
<dbReference type="SUPFAM" id="SSF81301">
    <property type="entry name" value="Nucleotidyltransferase"/>
    <property type="match status" value="1"/>
</dbReference>
<dbReference type="EMBL" id="JANFYT010000001">
    <property type="protein sequence ID" value="MCQ4812890.1"/>
    <property type="molecule type" value="Genomic_DNA"/>
</dbReference>
<gene>
    <name evidence="2" type="ORF">NE630_00460</name>
</gene>
<evidence type="ECO:0000259" key="1">
    <source>
        <dbReference type="Pfam" id="PF01909"/>
    </source>
</evidence>
<dbReference type="Proteomes" id="UP001205919">
    <property type="component" value="Unassembled WGS sequence"/>
</dbReference>
<dbReference type="Gene3D" id="3.30.460.10">
    <property type="entry name" value="Beta Polymerase, domain 2"/>
    <property type="match status" value="1"/>
</dbReference>
<dbReference type="Pfam" id="PF01909">
    <property type="entry name" value="NTP_transf_2"/>
    <property type="match status" value="1"/>
</dbReference>
<comment type="caution">
    <text evidence="2">The sequence shown here is derived from an EMBL/GenBank/DDBJ whole genome shotgun (WGS) entry which is preliminary data.</text>
</comment>
<keyword evidence="3" id="KW-1185">Reference proteome</keyword>
<organism evidence="2 3">
    <name type="scientific">Cloacibacillus evryensis</name>
    <dbReference type="NCBI Taxonomy" id="508460"/>
    <lineage>
        <taxon>Bacteria</taxon>
        <taxon>Thermotogati</taxon>
        <taxon>Synergistota</taxon>
        <taxon>Synergistia</taxon>
        <taxon>Synergistales</taxon>
        <taxon>Synergistaceae</taxon>
        <taxon>Cloacibacillus</taxon>
    </lineage>
</organism>
<evidence type="ECO:0000313" key="3">
    <source>
        <dbReference type="Proteomes" id="UP001205919"/>
    </source>
</evidence>
<dbReference type="AlphaFoldDB" id="A0AAW5K157"/>
<sequence length="222" mass="24521">MQIDIKRWGAELTDKLLGVYGGGLLFVGLQGSYGREEATQSSDIDVVVILKALTVAGLDRYRAVIAEMPYGERACGFISGERELLSWTHSELFLLYFDTVPLYGSLGFLSRLFDEGAAAKAVRDGACSIYHGCCHNYLYEKSEDTLEALCKSAFFVLRAKYFCESGLYVKKMTELAGLLCGGDRAVLDLWASLRHDGQGAVDFRAASERLISWSSEVISEYS</sequence>
<accession>A0AAW5K157</accession>
<feature type="domain" description="Polymerase nucleotidyl transferase" evidence="1">
    <location>
        <begin position="27"/>
        <end position="61"/>
    </location>
</feature>
<dbReference type="InterPro" id="IPR002934">
    <property type="entry name" value="Polymerase_NTP_transf_dom"/>
</dbReference>